<feature type="transmembrane region" description="Helical" evidence="5">
    <location>
        <begin position="144"/>
        <end position="166"/>
    </location>
</feature>
<evidence type="ECO:0000256" key="2">
    <source>
        <dbReference type="ARBA" id="ARBA00022692"/>
    </source>
</evidence>
<evidence type="ECO:0000256" key="1">
    <source>
        <dbReference type="ARBA" id="ARBA00004651"/>
    </source>
</evidence>
<keyword evidence="2 5" id="KW-0812">Transmembrane</keyword>
<feature type="transmembrane region" description="Helical" evidence="5">
    <location>
        <begin position="246"/>
        <end position="270"/>
    </location>
</feature>
<dbReference type="InterPro" id="IPR011701">
    <property type="entry name" value="MFS"/>
</dbReference>
<organism evidence="7 8">
    <name type="scientific">Actinomadura yumaensis</name>
    <dbReference type="NCBI Taxonomy" id="111807"/>
    <lineage>
        <taxon>Bacteria</taxon>
        <taxon>Bacillati</taxon>
        <taxon>Actinomycetota</taxon>
        <taxon>Actinomycetes</taxon>
        <taxon>Streptosporangiales</taxon>
        <taxon>Thermomonosporaceae</taxon>
        <taxon>Actinomadura</taxon>
    </lineage>
</organism>
<feature type="transmembrane region" description="Helical" evidence="5">
    <location>
        <begin position="172"/>
        <end position="194"/>
    </location>
</feature>
<dbReference type="PROSITE" id="PS50850">
    <property type="entry name" value="MFS"/>
    <property type="match status" value="1"/>
</dbReference>
<feature type="transmembrane region" description="Helical" evidence="5">
    <location>
        <begin position="86"/>
        <end position="103"/>
    </location>
</feature>
<feature type="transmembrane region" description="Helical" evidence="5">
    <location>
        <begin position="58"/>
        <end position="79"/>
    </location>
</feature>
<dbReference type="RefSeq" id="WP_160820071.1">
    <property type="nucleotide sequence ID" value="NZ_JBHSXE010000001.1"/>
</dbReference>
<feature type="transmembrane region" description="Helical" evidence="5">
    <location>
        <begin position="365"/>
        <end position="383"/>
    </location>
</feature>
<feature type="transmembrane region" description="Helical" evidence="5">
    <location>
        <begin position="115"/>
        <end position="137"/>
    </location>
</feature>
<evidence type="ECO:0000256" key="3">
    <source>
        <dbReference type="ARBA" id="ARBA00022989"/>
    </source>
</evidence>
<protein>
    <submittedName>
        <fullName evidence="7">MFS transporter</fullName>
    </submittedName>
</protein>
<feature type="transmembrane region" description="Helical" evidence="5">
    <location>
        <begin position="215"/>
        <end position="240"/>
    </location>
</feature>
<gene>
    <name evidence="7" type="ORF">ACFQKB_00805</name>
</gene>
<dbReference type="SUPFAM" id="SSF103473">
    <property type="entry name" value="MFS general substrate transporter"/>
    <property type="match status" value="1"/>
</dbReference>
<evidence type="ECO:0000256" key="5">
    <source>
        <dbReference type="SAM" id="Phobius"/>
    </source>
</evidence>
<dbReference type="PANTHER" id="PTHR43683:SF1">
    <property type="entry name" value="MULTIDRUG EFFLUX PROTEIN YFMO"/>
    <property type="match status" value="1"/>
</dbReference>
<comment type="subcellular location">
    <subcellularLocation>
        <location evidence="1">Cell membrane</location>
        <topology evidence="1">Multi-pass membrane protein</topology>
    </subcellularLocation>
</comment>
<name>A0ABW2CBH9_9ACTN</name>
<comment type="caution">
    <text evidence="7">The sequence shown here is derived from an EMBL/GenBank/DDBJ whole genome shotgun (WGS) entry which is preliminary data.</text>
</comment>
<dbReference type="InterPro" id="IPR036259">
    <property type="entry name" value="MFS_trans_sf"/>
</dbReference>
<evidence type="ECO:0000259" key="6">
    <source>
        <dbReference type="PROSITE" id="PS50850"/>
    </source>
</evidence>
<dbReference type="PRINTS" id="PR01035">
    <property type="entry name" value="TCRTETA"/>
</dbReference>
<keyword evidence="8" id="KW-1185">Reference proteome</keyword>
<feature type="transmembrane region" description="Helical" evidence="5">
    <location>
        <begin position="21"/>
        <end position="46"/>
    </location>
</feature>
<evidence type="ECO:0000313" key="7">
    <source>
        <dbReference type="EMBL" id="MFC6878295.1"/>
    </source>
</evidence>
<accession>A0ABW2CBH9</accession>
<keyword evidence="3 5" id="KW-1133">Transmembrane helix</keyword>
<dbReference type="Gene3D" id="1.20.1250.20">
    <property type="entry name" value="MFS general substrate transporter like domains"/>
    <property type="match status" value="1"/>
</dbReference>
<reference evidence="8" key="1">
    <citation type="journal article" date="2019" name="Int. J. Syst. Evol. Microbiol.">
        <title>The Global Catalogue of Microorganisms (GCM) 10K type strain sequencing project: providing services to taxonomists for standard genome sequencing and annotation.</title>
        <authorList>
            <consortium name="The Broad Institute Genomics Platform"/>
            <consortium name="The Broad Institute Genome Sequencing Center for Infectious Disease"/>
            <person name="Wu L."/>
            <person name="Ma J."/>
        </authorList>
    </citation>
    <scope>NUCLEOTIDE SEQUENCE [LARGE SCALE GENOMIC DNA]</scope>
    <source>
        <strain evidence="8">JCM 3369</strain>
    </source>
</reference>
<dbReference type="EMBL" id="JBHSXS010000001">
    <property type="protein sequence ID" value="MFC6878295.1"/>
    <property type="molecule type" value="Genomic_DNA"/>
</dbReference>
<evidence type="ECO:0000313" key="8">
    <source>
        <dbReference type="Proteomes" id="UP001596380"/>
    </source>
</evidence>
<feature type="transmembrane region" description="Helical" evidence="5">
    <location>
        <begin position="282"/>
        <end position="311"/>
    </location>
</feature>
<dbReference type="InterPro" id="IPR001958">
    <property type="entry name" value="Tet-R_TetA/multi-R_MdtG-like"/>
</dbReference>
<evidence type="ECO:0000256" key="4">
    <source>
        <dbReference type="ARBA" id="ARBA00023136"/>
    </source>
</evidence>
<dbReference type="InterPro" id="IPR020846">
    <property type="entry name" value="MFS_dom"/>
</dbReference>
<dbReference type="PANTHER" id="PTHR43683">
    <property type="entry name" value="MULTIDRUG EFFLUX PROTEIN YFMO"/>
    <property type="match status" value="1"/>
</dbReference>
<keyword evidence="4 5" id="KW-0472">Membrane</keyword>
<sequence>MHAQPADTPKGGGILRQPMSVWATAFAAVVAFMGIGLVDPILPAIAKNLDASPSQVSLLFTSYFLITAVAMLITGWVSSRIGGKRTLLIGLALVVLFAGLAGTSDGVGQLVGFRAGWGLGNALFVATALAVIVGAATGGAESAIILYEAALGLGISLGPLVGAVLGDMNWRYPFFGTAILMAVGFLLITTLLKAGPRPAEKTRLSAPIRALGHGGLATTAFTALFYNYAFFTILAFTPFILGMDAYGIGFVFFGWGVLVALSSVFAAPVLQRRYGTVRVMHAALVLLVLFQLGLAVFGHQGIIVCTILSGIPIGMNNTAFTEAAMEVSDNPRPVASAGYNFVRWLGGALAPFFATKMAEHVNDGLPYYVGAASCAVAIVILVARRRHLAPLERVDIDHAFEDAPLPAQT</sequence>
<proteinExistence type="predicted"/>
<dbReference type="Proteomes" id="UP001596380">
    <property type="component" value="Unassembled WGS sequence"/>
</dbReference>
<dbReference type="Pfam" id="PF07690">
    <property type="entry name" value="MFS_1"/>
    <property type="match status" value="1"/>
</dbReference>
<dbReference type="InterPro" id="IPR053200">
    <property type="entry name" value="YfmO-like"/>
</dbReference>
<dbReference type="CDD" id="cd17474">
    <property type="entry name" value="MFS_YfmO_like"/>
    <property type="match status" value="1"/>
</dbReference>
<feature type="domain" description="Major facilitator superfamily (MFS) profile" evidence="6">
    <location>
        <begin position="20"/>
        <end position="389"/>
    </location>
</feature>